<keyword evidence="1 5" id="KW-0489">Methyltransferase</keyword>
<dbReference type="PANTHER" id="PTHR43464">
    <property type="entry name" value="METHYLTRANSFERASE"/>
    <property type="match status" value="1"/>
</dbReference>
<dbReference type="eggNOG" id="COG2227">
    <property type="taxonomic scope" value="Bacteria"/>
</dbReference>
<accession>D5UL22</accession>
<dbReference type="RefSeq" id="WP_013118235.1">
    <property type="nucleotide sequence ID" value="NC_014151.1"/>
</dbReference>
<dbReference type="Pfam" id="PF13649">
    <property type="entry name" value="Methyltransf_25"/>
    <property type="match status" value="1"/>
</dbReference>
<sequence length="215" mass="23291">MPDHQHHHAPHDAPAPGEELDAAWWEERYRAHERLWSGRVNASLAEVAAGLTPGTAFDAGAGEGGDAVWLAERGWRVTAVDASRTALDRGAAEAAQRGLEITWTQADLRTWTPPARFDLVTSHYLHAEGGRGWAWLADAVAPGGTLLVVGHDPSDLDGPVPRPHLARLGHTADAVAADLDPARWVTIDPRVVERTITHDGVEVQVRDAVLVARRR</sequence>
<evidence type="ECO:0000256" key="3">
    <source>
        <dbReference type="ARBA" id="ARBA00022691"/>
    </source>
</evidence>
<dbReference type="PANTHER" id="PTHR43464:SF19">
    <property type="entry name" value="UBIQUINONE BIOSYNTHESIS O-METHYLTRANSFERASE, MITOCHONDRIAL"/>
    <property type="match status" value="1"/>
</dbReference>
<dbReference type="AlphaFoldDB" id="D5UL22"/>
<dbReference type="STRING" id="446466.Cfla_3021"/>
<dbReference type="Gene3D" id="3.40.50.150">
    <property type="entry name" value="Vaccinia Virus protein VP39"/>
    <property type="match status" value="1"/>
</dbReference>
<gene>
    <name evidence="5" type="ordered locus">Cfla_3021</name>
</gene>
<keyword evidence="3" id="KW-0949">S-adenosyl-L-methionine</keyword>
<organism evidence="5 6">
    <name type="scientific">Cellulomonas flavigena (strain ATCC 482 / DSM 20109 / BCRC 11376 / JCM 18109 / NBRC 3775 / NCIMB 8073 / NRS 134)</name>
    <dbReference type="NCBI Taxonomy" id="446466"/>
    <lineage>
        <taxon>Bacteria</taxon>
        <taxon>Bacillati</taxon>
        <taxon>Actinomycetota</taxon>
        <taxon>Actinomycetes</taxon>
        <taxon>Micrococcales</taxon>
        <taxon>Cellulomonadaceae</taxon>
        <taxon>Cellulomonas</taxon>
    </lineage>
</organism>
<evidence type="ECO:0000256" key="1">
    <source>
        <dbReference type="ARBA" id="ARBA00022603"/>
    </source>
</evidence>
<feature type="domain" description="Methyltransferase" evidence="4">
    <location>
        <begin position="58"/>
        <end position="144"/>
    </location>
</feature>
<dbReference type="OrthoDB" id="9786503at2"/>
<dbReference type="Proteomes" id="UP000000849">
    <property type="component" value="Chromosome"/>
</dbReference>
<evidence type="ECO:0000313" key="6">
    <source>
        <dbReference type="Proteomes" id="UP000000849"/>
    </source>
</evidence>
<dbReference type="EMBL" id="CP001964">
    <property type="protein sequence ID" value="ADG75904.1"/>
    <property type="molecule type" value="Genomic_DNA"/>
</dbReference>
<dbReference type="InterPro" id="IPR041698">
    <property type="entry name" value="Methyltransf_25"/>
</dbReference>
<keyword evidence="6" id="KW-1185">Reference proteome</keyword>
<evidence type="ECO:0000256" key="2">
    <source>
        <dbReference type="ARBA" id="ARBA00022679"/>
    </source>
</evidence>
<dbReference type="SUPFAM" id="SSF53335">
    <property type="entry name" value="S-adenosyl-L-methionine-dependent methyltransferases"/>
    <property type="match status" value="1"/>
</dbReference>
<evidence type="ECO:0000259" key="4">
    <source>
        <dbReference type="Pfam" id="PF13649"/>
    </source>
</evidence>
<reference evidence="5 6" key="1">
    <citation type="journal article" date="2010" name="Stand. Genomic Sci.">
        <title>Complete genome sequence of Cellulomonas flavigena type strain (134).</title>
        <authorList>
            <person name="Abt B."/>
            <person name="Foster B."/>
            <person name="Lapidus A."/>
            <person name="Clum A."/>
            <person name="Sun H."/>
            <person name="Pukall R."/>
            <person name="Lucas S."/>
            <person name="Glavina Del Rio T."/>
            <person name="Nolan M."/>
            <person name="Tice H."/>
            <person name="Cheng J.F."/>
            <person name="Pitluck S."/>
            <person name="Liolios K."/>
            <person name="Ivanova N."/>
            <person name="Mavromatis K."/>
            <person name="Ovchinnikova G."/>
            <person name="Pati A."/>
            <person name="Goodwin L."/>
            <person name="Chen A."/>
            <person name="Palaniappan K."/>
            <person name="Land M."/>
            <person name="Hauser L."/>
            <person name="Chang Y.J."/>
            <person name="Jeffries C.D."/>
            <person name="Rohde M."/>
            <person name="Goker M."/>
            <person name="Woyke T."/>
            <person name="Bristow J."/>
            <person name="Eisen J.A."/>
            <person name="Markowitz V."/>
            <person name="Hugenholtz P."/>
            <person name="Kyrpides N.C."/>
            <person name="Klenk H.P."/>
        </authorList>
    </citation>
    <scope>NUCLEOTIDE SEQUENCE [LARGE SCALE GENOMIC DNA]</scope>
    <source>
        <strain evidence="6">ATCC 482 / DSM 20109 / BCRC 11376 / JCM 18109 / NBRC 3775 / NCIMB 8073 / NRS 134</strain>
    </source>
</reference>
<dbReference type="GO" id="GO:0032259">
    <property type="term" value="P:methylation"/>
    <property type="evidence" value="ECO:0007669"/>
    <property type="project" value="UniProtKB-KW"/>
</dbReference>
<dbReference type="CDD" id="cd02440">
    <property type="entry name" value="AdoMet_MTases"/>
    <property type="match status" value="1"/>
</dbReference>
<name>D5UL22_CELFN</name>
<protein>
    <submittedName>
        <fullName evidence="5">Methyltransferase type 11</fullName>
    </submittedName>
</protein>
<dbReference type="InterPro" id="IPR029063">
    <property type="entry name" value="SAM-dependent_MTases_sf"/>
</dbReference>
<dbReference type="HOGENOM" id="CLU_056435_0_1_11"/>
<dbReference type="KEGG" id="cfl:Cfla_3021"/>
<keyword evidence="2 5" id="KW-0808">Transferase</keyword>
<dbReference type="GO" id="GO:0008168">
    <property type="term" value="F:methyltransferase activity"/>
    <property type="evidence" value="ECO:0007669"/>
    <property type="project" value="UniProtKB-KW"/>
</dbReference>
<evidence type="ECO:0000313" key="5">
    <source>
        <dbReference type="EMBL" id="ADG75904.1"/>
    </source>
</evidence>
<proteinExistence type="predicted"/>